<proteinExistence type="predicted"/>
<comment type="caution">
    <text evidence="2">The sequence shown here is derived from an EMBL/GenBank/DDBJ whole genome shotgun (WGS) entry which is preliminary data.</text>
</comment>
<feature type="domain" description="Neurotransmitter-gated ion-channel ligand-binding" evidence="1">
    <location>
        <begin position="35"/>
        <end position="78"/>
    </location>
</feature>
<dbReference type="Pfam" id="PF02931">
    <property type="entry name" value="Neur_chan_LBD"/>
    <property type="match status" value="1"/>
</dbReference>
<dbReference type="Proteomes" id="UP000288716">
    <property type="component" value="Unassembled WGS sequence"/>
</dbReference>
<protein>
    <submittedName>
        <fullName evidence="2">Acetylcholine receptor subunit beta-like 2</fullName>
    </submittedName>
</protein>
<sequence>MLDEKFVLIALNVNKKITSIDSHFAKAEKGIFFIANKITASEWWDNKLQWDPGEYGGVETLYVPAEEIWLPDIVLYNK</sequence>
<gene>
    <name evidence="2" type="ORF">B4U80_14108</name>
</gene>
<keyword evidence="3" id="KW-1185">Reference proteome</keyword>
<evidence type="ECO:0000313" key="2">
    <source>
        <dbReference type="EMBL" id="RWS21748.1"/>
    </source>
</evidence>
<dbReference type="InterPro" id="IPR036734">
    <property type="entry name" value="Neur_chan_lig-bd_sf"/>
</dbReference>
<dbReference type="InterPro" id="IPR006202">
    <property type="entry name" value="Neur_chan_lig-bd"/>
</dbReference>
<evidence type="ECO:0000259" key="1">
    <source>
        <dbReference type="Pfam" id="PF02931"/>
    </source>
</evidence>
<dbReference type="EMBL" id="NCKV01011022">
    <property type="protein sequence ID" value="RWS21748.1"/>
    <property type="molecule type" value="Genomic_DNA"/>
</dbReference>
<dbReference type="OrthoDB" id="6501204at2759"/>
<reference evidence="2 3" key="1">
    <citation type="journal article" date="2018" name="Gigascience">
        <title>Genomes of trombidid mites reveal novel predicted allergens and laterally-transferred genes associated with secondary metabolism.</title>
        <authorList>
            <person name="Dong X."/>
            <person name="Chaisiri K."/>
            <person name="Xia D."/>
            <person name="Armstrong S.D."/>
            <person name="Fang Y."/>
            <person name="Donnelly M.J."/>
            <person name="Kadowaki T."/>
            <person name="McGarry J.W."/>
            <person name="Darby A.C."/>
            <person name="Makepeace B.L."/>
        </authorList>
    </citation>
    <scope>NUCLEOTIDE SEQUENCE [LARGE SCALE GENOMIC DNA]</scope>
    <source>
        <strain evidence="2">UoL-UT</strain>
    </source>
</reference>
<keyword evidence="2" id="KW-0675">Receptor</keyword>
<evidence type="ECO:0000313" key="3">
    <source>
        <dbReference type="Proteomes" id="UP000288716"/>
    </source>
</evidence>
<dbReference type="GO" id="GO:0005230">
    <property type="term" value="F:extracellular ligand-gated monoatomic ion channel activity"/>
    <property type="evidence" value="ECO:0007669"/>
    <property type="project" value="InterPro"/>
</dbReference>
<dbReference type="SUPFAM" id="SSF63712">
    <property type="entry name" value="Nicotinic receptor ligand binding domain-like"/>
    <property type="match status" value="1"/>
</dbReference>
<dbReference type="Gene3D" id="2.70.170.10">
    <property type="entry name" value="Neurotransmitter-gated ion-channel ligand-binding domain"/>
    <property type="match status" value="1"/>
</dbReference>
<name>A0A443S2H6_9ACAR</name>
<dbReference type="VEuPathDB" id="VectorBase:LDEU010292"/>
<dbReference type="STRING" id="299467.A0A443S2H6"/>
<dbReference type="AlphaFoldDB" id="A0A443S2H6"/>
<dbReference type="GO" id="GO:0016020">
    <property type="term" value="C:membrane"/>
    <property type="evidence" value="ECO:0007669"/>
    <property type="project" value="InterPro"/>
</dbReference>
<accession>A0A443S2H6</accession>
<organism evidence="2 3">
    <name type="scientific">Leptotrombidium deliense</name>
    <dbReference type="NCBI Taxonomy" id="299467"/>
    <lineage>
        <taxon>Eukaryota</taxon>
        <taxon>Metazoa</taxon>
        <taxon>Ecdysozoa</taxon>
        <taxon>Arthropoda</taxon>
        <taxon>Chelicerata</taxon>
        <taxon>Arachnida</taxon>
        <taxon>Acari</taxon>
        <taxon>Acariformes</taxon>
        <taxon>Trombidiformes</taxon>
        <taxon>Prostigmata</taxon>
        <taxon>Anystina</taxon>
        <taxon>Parasitengona</taxon>
        <taxon>Trombiculoidea</taxon>
        <taxon>Trombiculidae</taxon>
        <taxon>Leptotrombidium</taxon>
    </lineage>
</organism>